<keyword evidence="2" id="KW-0547">Nucleotide-binding</keyword>
<protein>
    <submittedName>
        <fullName evidence="2">ATP-dependent DNA helicase PIF6-like</fullName>
    </submittedName>
</protein>
<keyword evidence="2" id="KW-0347">Helicase</keyword>
<evidence type="ECO:0000313" key="3">
    <source>
        <dbReference type="Proteomes" id="UP000478052"/>
    </source>
</evidence>
<reference evidence="2 3" key="1">
    <citation type="submission" date="2019-08" db="EMBL/GenBank/DDBJ databases">
        <title>Whole genome of Aphis craccivora.</title>
        <authorList>
            <person name="Voronova N.V."/>
            <person name="Shulinski R.S."/>
            <person name="Bandarenka Y.V."/>
            <person name="Zhorov D.G."/>
            <person name="Warner D."/>
        </authorList>
    </citation>
    <scope>NUCLEOTIDE SEQUENCE [LARGE SCALE GENOMIC DNA]</scope>
    <source>
        <strain evidence="2">180601</strain>
        <tissue evidence="2">Whole Body</tissue>
    </source>
</reference>
<feature type="signal peptide" evidence="1">
    <location>
        <begin position="1"/>
        <end position="18"/>
    </location>
</feature>
<sequence length="114" mass="13255">MKLPICCTFLHFFTSFLCLHVTILELKTNMRVVCTGQDNKHFAKDLLLIQATDRAILSPTNERVDKSNDLILSKFDAQSQFYYSIDTVLEKEDAVHFPTEFLNFLLLLEFHLIN</sequence>
<keyword evidence="2" id="KW-0067">ATP-binding</keyword>
<gene>
    <name evidence="2" type="ORF">FWK35_00025489</name>
</gene>
<organism evidence="2 3">
    <name type="scientific">Aphis craccivora</name>
    <name type="common">Cowpea aphid</name>
    <dbReference type="NCBI Taxonomy" id="307492"/>
    <lineage>
        <taxon>Eukaryota</taxon>
        <taxon>Metazoa</taxon>
        <taxon>Ecdysozoa</taxon>
        <taxon>Arthropoda</taxon>
        <taxon>Hexapoda</taxon>
        <taxon>Insecta</taxon>
        <taxon>Pterygota</taxon>
        <taxon>Neoptera</taxon>
        <taxon>Paraneoptera</taxon>
        <taxon>Hemiptera</taxon>
        <taxon>Sternorrhyncha</taxon>
        <taxon>Aphidomorpha</taxon>
        <taxon>Aphidoidea</taxon>
        <taxon>Aphididae</taxon>
        <taxon>Aphidini</taxon>
        <taxon>Aphis</taxon>
        <taxon>Aphis</taxon>
    </lineage>
</organism>
<dbReference type="AlphaFoldDB" id="A0A6G0YQ08"/>
<dbReference type="PANTHER" id="PTHR10492">
    <property type="match status" value="1"/>
</dbReference>
<dbReference type="GO" id="GO:0004386">
    <property type="term" value="F:helicase activity"/>
    <property type="evidence" value="ECO:0007669"/>
    <property type="project" value="UniProtKB-KW"/>
</dbReference>
<proteinExistence type="predicted"/>
<dbReference type="Proteomes" id="UP000478052">
    <property type="component" value="Unassembled WGS sequence"/>
</dbReference>
<keyword evidence="3" id="KW-1185">Reference proteome</keyword>
<keyword evidence="1" id="KW-0732">Signal</keyword>
<evidence type="ECO:0000256" key="1">
    <source>
        <dbReference type="SAM" id="SignalP"/>
    </source>
</evidence>
<dbReference type="EMBL" id="VUJU01002877">
    <property type="protein sequence ID" value="KAF0759815.1"/>
    <property type="molecule type" value="Genomic_DNA"/>
</dbReference>
<name>A0A6G0YQ08_APHCR</name>
<comment type="caution">
    <text evidence="2">The sequence shown here is derived from an EMBL/GenBank/DDBJ whole genome shotgun (WGS) entry which is preliminary data.</text>
</comment>
<dbReference type="OrthoDB" id="6604273at2759"/>
<keyword evidence="2" id="KW-0378">Hydrolase</keyword>
<accession>A0A6G0YQ08</accession>
<evidence type="ECO:0000313" key="2">
    <source>
        <dbReference type="EMBL" id="KAF0759815.1"/>
    </source>
</evidence>
<feature type="chain" id="PRO_5026010773" evidence="1">
    <location>
        <begin position="19"/>
        <end position="114"/>
    </location>
</feature>